<dbReference type="Pfam" id="PF02762">
    <property type="entry name" value="Cbl_N3"/>
    <property type="match status" value="1"/>
</dbReference>
<dbReference type="InterPro" id="IPR024162">
    <property type="entry name" value="Adaptor_Cbl"/>
</dbReference>
<accession>A0A267DIN4</accession>
<dbReference type="PANTHER" id="PTHR23007:SF11">
    <property type="entry name" value="E3 UBIQUITIN-PROTEIN LIGASE CBL"/>
    <property type="match status" value="1"/>
</dbReference>
<dbReference type="GO" id="GO:0016567">
    <property type="term" value="P:protein ubiquitination"/>
    <property type="evidence" value="ECO:0007669"/>
    <property type="project" value="UniProtKB-UniPathway"/>
</dbReference>
<evidence type="ECO:0000256" key="2">
    <source>
        <dbReference type="ARBA" id="ARBA00022771"/>
    </source>
</evidence>
<dbReference type="InterPro" id="IPR001841">
    <property type="entry name" value="Znf_RING"/>
</dbReference>
<keyword evidence="11" id="KW-1185">Reference proteome</keyword>
<keyword evidence="3 6" id="KW-0862">Zinc</keyword>
<evidence type="ECO:0000256" key="3">
    <source>
        <dbReference type="ARBA" id="ARBA00022833"/>
    </source>
</evidence>
<dbReference type="SUPFAM" id="SSF57850">
    <property type="entry name" value="RING/U-box"/>
    <property type="match status" value="1"/>
</dbReference>
<dbReference type="GO" id="GO:0030971">
    <property type="term" value="F:receptor tyrosine kinase binding"/>
    <property type="evidence" value="ECO:0007669"/>
    <property type="project" value="TreeGrafter"/>
</dbReference>
<dbReference type="SUPFAM" id="SSF47473">
    <property type="entry name" value="EF-hand"/>
    <property type="match status" value="1"/>
</dbReference>
<dbReference type="GO" id="GO:0008270">
    <property type="term" value="F:zinc ion binding"/>
    <property type="evidence" value="ECO:0007669"/>
    <property type="project" value="UniProtKB-KW"/>
</dbReference>
<dbReference type="InterPro" id="IPR011992">
    <property type="entry name" value="EF-hand-dom_pair"/>
</dbReference>
<dbReference type="InterPro" id="IPR036537">
    <property type="entry name" value="Adaptor_Cbl_N_dom_sf"/>
</dbReference>
<dbReference type="Pfam" id="PF13920">
    <property type="entry name" value="zf-C3HC4_3"/>
    <property type="match status" value="1"/>
</dbReference>
<keyword evidence="2 5" id="KW-0863">Zinc-finger</keyword>
<evidence type="ECO:0000256" key="5">
    <source>
        <dbReference type="PROSITE-ProRule" id="PRU00175"/>
    </source>
</evidence>
<evidence type="ECO:0000256" key="7">
    <source>
        <dbReference type="SAM" id="MobiDB-lite"/>
    </source>
</evidence>
<dbReference type="Gene3D" id="3.30.505.10">
    <property type="entry name" value="SH2 domain"/>
    <property type="match status" value="1"/>
</dbReference>
<evidence type="ECO:0000256" key="1">
    <source>
        <dbReference type="ARBA" id="ARBA00022723"/>
    </source>
</evidence>
<dbReference type="GO" id="GO:0017124">
    <property type="term" value="F:SH3 domain binding"/>
    <property type="evidence" value="ECO:0007669"/>
    <property type="project" value="TreeGrafter"/>
</dbReference>
<dbReference type="GO" id="GO:0005886">
    <property type="term" value="C:plasma membrane"/>
    <property type="evidence" value="ECO:0007669"/>
    <property type="project" value="TreeGrafter"/>
</dbReference>
<keyword evidence="1 6" id="KW-0479">Metal-binding</keyword>
<evidence type="ECO:0000313" key="11">
    <source>
        <dbReference type="Proteomes" id="UP000215902"/>
    </source>
</evidence>
<evidence type="ECO:0000259" key="8">
    <source>
        <dbReference type="PROSITE" id="PS50089"/>
    </source>
</evidence>
<dbReference type="SUPFAM" id="SSF55550">
    <property type="entry name" value="SH2 domain"/>
    <property type="match status" value="1"/>
</dbReference>
<evidence type="ECO:0000313" key="10">
    <source>
        <dbReference type="EMBL" id="PAA49075.1"/>
    </source>
</evidence>
<organism evidence="10 11">
    <name type="scientific">Macrostomum lignano</name>
    <dbReference type="NCBI Taxonomy" id="282301"/>
    <lineage>
        <taxon>Eukaryota</taxon>
        <taxon>Metazoa</taxon>
        <taxon>Spiralia</taxon>
        <taxon>Lophotrochozoa</taxon>
        <taxon>Platyhelminthes</taxon>
        <taxon>Rhabditophora</taxon>
        <taxon>Macrostomorpha</taxon>
        <taxon>Macrostomida</taxon>
        <taxon>Macrostomidae</taxon>
        <taxon>Macrostomum</taxon>
    </lineage>
</organism>
<dbReference type="AlphaFoldDB" id="A0A267DIN4"/>
<dbReference type="Gene3D" id="3.30.40.10">
    <property type="entry name" value="Zinc/RING finger domain, C3HC4 (zinc finger)"/>
    <property type="match status" value="1"/>
</dbReference>
<feature type="domain" description="Cbl-PTB" evidence="9">
    <location>
        <begin position="18"/>
        <end position="325"/>
    </location>
</feature>
<dbReference type="GO" id="GO:0023051">
    <property type="term" value="P:regulation of signaling"/>
    <property type="evidence" value="ECO:0007669"/>
    <property type="project" value="InterPro"/>
</dbReference>
<dbReference type="PROSITE" id="PS51506">
    <property type="entry name" value="CBL_PTB"/>
    <property type="match status" value="1"/>
</dbReference>
<dbReference type="InterPro" id="IPR036860">
    <property type="entry name" value="SH2_dom_sf"/>
</dbReference>
<dbReference type="InterPro" id="IPR014741">
    <property type="entry name" value="Adaptor_Cbl_EF_hand-like"/>
</dbReference>
<dbReference type="Pfam" id="PF02262">
    <property type="entry name" value="Cbl_N"/>
    <property type="match status" value="1"/>
</dbReference>
<dbReference type="Gene3D" id="1.20.930.20">
    <property type="entry name" value="Adaptor protein Cbl, N-terminal domain"/>
    <property type="match status" value="1"/>
</dbReference>
<dbReference type="GO" id="GO:0001784">
    <property type="term" value="F:phosphotyrosine residue binding"/>
    <property type="evidence" value="ECO:0007669"/>
    <property type="project" value="UniProtKB-UniRule"/>
</dbReference>
<dbReference type="InterPro" id="IPR014742">
    <property type="entry name" value="Adaptor_Cbl_SH2-like"/>
</dbReference>
<dbReference type="STRING" id="282301.A0A267DIN4"/>
<proteinExistence type="predicted"/>
<dbReference type="InterPro" id="IPR013083">
    <property type="entry name" value="Znf_RING/FYVE/PHD"/>
</dbReference>
<evidence type="ECO:0000259" key="9">
    <source>
        <dbReference type="PROSITE" id="PS51506"/>
    </source>
</evidence>
<dbReference type="SMART" id="SM00184">
    <property type="entry name" value="RING"/>
    <property type="match status" value="1"/>
</dbReference>
<dbReference type="GO" id="GO:0007166">
    <property type="term" value="P:cell surface receptor signaling pathway"/>
    <property type="evidence" value="ECO:0007669"/>
    <property type="project" value="InterPro"/>
</dbReference>
<dbReference type="Pfam" id="PF02761">
    <property type="entry name" value="Cbl_N2"/>
    <property type="match status" value="1"/>
</dbReference>
<dbReference type="OrthoDB" id="7237699at2759"/>
<evidence type="ECO:0000256" key="4">
    <source>
        <dbReference type="ARBA" id="ARBA00022837"/>
    </source>
</evidence>
<dbReference type="UniPathway" id="UPA00143"/>
<dbReference type="GO" id="GO:0005509">
    <property type="term" value="F:calcium ion binding"/>
    <property type="evidence" value="ECO:0007669"/>
    <property type="project" value="UniProtKB-UniRule"/>
</dbReference>
<dbReference type="InterPro" id="IPR003153">
    <property type="entry name" value="Adaptor_Cbl_N_hlx"/>
</dbReference>
<comment type="domain">
    <text evidence="6">The N-terminus is composed of the phosphotyrosine binding (PTB) domain, a short linker region and the RING-type zinc finger. The PTB domain, which is also called TKB (tyrosine kinase binding) domain, is composed of three different subdomains: a four-helix bundle (4H), a calcium-binding EF hand and a divergent SH2 domain.</text>
</comment>
<dbReference type="Proteomes" id="UP000215902">
    <property type="component" value="Unassembled WGS sequence"/>
</dbReference>
<dbReference type="GO" id="GO:0045121">
    <property type="term" value="C:membrane raft"/>
    <property type="evidence" value="ECO:0007669"/>
    <property type="project" value="TreeGrafter"/>
</dbReference>
<protein>
    <recommendedName>
        <fullName evidence="6">E3 ubiquitin-protein ligase CBL</fullName>
        <ecNumber evidence="6">2.3.2.27</ecNumber>
    </recommendedName>
</protein>
<dbReference type="PROSITE" id="PS50089">
    <property type="entry name" value="ZF_RING_2"/>
    <property type="match status" value="1"/>
</dbReference>
<keyword evidence="6" id="KW-0808">Transferase</keyword>
<keyword evidence="6" id="KW-0833">Ubl conjugation pathway</keyword>
<dbReference type="Gene3D" id="1.10.238.10">
    <property type="entry name" value="EF-hand"/>
    <property type="match status" value="1"/>
</dbReference>
<gene>
    <name evidence="10" type="ORF">BOX15_Mlig018801g5</name>
</gene>
<feature type="domain" description="RING-type" evidence="8">
    <location>
        <begin position="355"/>
        <end position="399"/>
    </location>
</feature>
<dbReference type="SUPFAM" id="SSF47668">
    <property type="entry name" value="N-terminal domain of cbl (N-cbl)"/>
    <property type="match status" value="1"/>
</dbReference>
<dbReference type="EMBL" id="NIVC01003984">
    <property type="protein sequence ID" value="PAA49075.1"/>
    <property type="molecule type" value="Genomic_DNA"/>
</dbReference>
<name>A0A267DIN4_9PLAT</name>
<comment type="caution">
    <text evidence="10">The sequence shown here is derived from an EMBL/GenBank/DDBJ whole genome shotgun (WGS) entry which is preliminary data.</text>
</comment>
<dbReference type="GO" id="GO:0061630">
    <property type="term" value="F:ubiquitin protein ligase activity"/>
    <property type="evidence" value="ECO:0007669"/>
    <property type="project" value="UniProtKB-EC"/>
</dbReference>
<comment type="function">
    <text evidence="6">E3 ubiquitin-protein ligase which accepts ubiquitin from specific E2 ubiquitin-conjugating enzymes, and transfers it to substrates, generally promoting their degradation by the proteasome.</text>
</comment>
<reference evidence="10 11" key="1">
    <citation type="submission" date="2017-06" db="EMBL/GenBank/DDBJ databases">
        <title>A platform for efficient transgenesis in Macrostomum lignano, a flatworm model organism for stem cell research.</title>
        <authorList>
            <person name="Berezikov E."/>
        </authorList>
    </citation>
    <scope>NUCLEOTIDE SEQUENCE [LARGE SCALE GENOMIC DNA]</scope>
    <source>
        <strain evidence="10">DV1</strain>
        <tissue evidence="10">Whole organism</tissue>
    </source>
</reference>
<dbReference type="PANTHER" id="PTHR23007">
    <property type="entry name" value="CBL"/>
    <property type="match status" value="1"/>
</dbReference>
<dbReference type="EC" id="2.3.2.27" evidence="6"/>
<evidence type="ECO:0000256" key="6">
    <source>
        <dbReference type="RuleBase" id="RU367001"/>
    </source>
</evidence>
<dbReference type="InterPro" id="IPR024159">
    <property type="entry name" value="Cbl_PTB"/>
</dbReference>
<comment type="catalytic activity">
    <reaction evidence="6">
        <text>S-ubiquitinyl-[E2 ubiquitin-conjugating enzyme]-L-cysteine + [acceptor protein]-L-lysine = [E2 ubiquitin-conjugating enzyme]-L-cysteine + N(6)-ubiquitinyl-[acceptor protein]-L-lysine.</text>
        <dbReference type="EC" id="2.3.2.27"/>
    </reaction>
</comment>
<sequence length="522" mass="59428">MASNAKLKFPSLRKDDVCDRSRPLEGKHLDGIYKRISKVIRFLGSVGLEVYQPFILETLPEIATKLRQVWSHYESTDRQSELSYNEYFRIFLESLDAKVRELKVLCRHNKAEMYNSNSKPRVTLIRMSMTLSYLFKDFKVFFPSNEFSEHFRVTKQDASDWWSRNFGNRVLVPWHEFQFRFGSEHCISSFEEAQSLKRDIDITLNDYVSKFEFDVFTRLFMPWSNILNTWKMLAVKHPGYVNMTYEEVKKCLEELCDKPASFVFRRSCTKLGFWSIGFVSNSRKVNQTVIRDGKSIVEALVEGAEQRLYLYPRGMDPSAAPDLQFLLSCRAKEQIAVSAEEFEIYSNMDSSFELCKICSENNKDLKLEPCGHLLCRACFKDWSQKLNRHDKTSSCPFCRAEIRSTQNIEISPFQPMQVLSNPQPQAAASAKAATAAAKAETASETPAAAKDLIDLFDLPPPLPMRNSERTTGAAAASADPFGPLSMIDTQSNGFVATSAAETAATGSKQWESFGAYDLPKST</sequence>
<keyword evidence="4 6" id="KW-0106">Calcium</keyword>
<feature type="region of interest" description="Disordered" evidence="7">
    <location>
        <begin position="501"/>
        <end position="522"/>
    </location>
</feature>
<comment type="pathway">
    <text evidence="6">Protein modification; protein ubiquitination.</text>
</comment>